<comment type="caution">
    <text evidence="1">The sequence shown here is derived from an EMBL/GenBank/DDBJ whole genome shotgun (WGS) entry which is preliminary data.</text>
</comment>
<evidence type="ECO:0000313" key="2">
    <source>
        <dbReference type="Proteomes" id="UP000765509"/>
    </source>
</evidence>
<sequence>MPQDTTNKNLCKHTKDTQTFLITETKGIAYIHGKATRMTGCIDNSQHPLIIDSGSHHSIVTKDYLDSHFPNWEKQVFLTKGKSFEGASRKMTSIRTIIKEISIPHRKFNIRLNPVFLVH</sequence>
<dbReference type="Proteomes" id="UP000765509">
    <property type="component" value="Unassembled WGS sequence"/>
</dbReference>
<name>A0A9Q3DB50_9BASI</name>
<keyword evidence="2" id="KW-1185">Reference proteome</keyword>
<accession>A0A9Q3DB50</accession>
<dbReference type="AlphaFoldDB" id="A0A9Q3DB50"/>
<protein>
    <submittedName>
        <fullName evidence="1">Uncharacterized protein</fullName>
    </submittedName>
</protein>
<dbReference type="EMBL" id="AVOT02015664">
    <property type="protein sequence ID" value="MBW0500149.1"/>
    <property type="molecule type" value="Genomic_DNA"/>
</dbReference>
<gene>
    <name evidence="1" type="ORF">O181_039864</name>
</gene>
<organism evidence="1 2">
    <name type="scientific">Austropuccinia psidii MF-1</name>
    <dbReference type="NCBI Taxonomy" id="1389203"/>
    <lineage>
        <taxon>Eukaryota</taxon>
        <taxon>Fungi</taxon>
        <taxon>Dikarya</taxon>
        <taxon>Basidiomycota</taxon>
        <taxon>Pucciniomycotina</taxon>
        <taxon>Pucciniomycetes</taxon>
        <taxon>Pucciniales</taxon>
        <taxon>Sphaerophragmiaceae</taxon>
        <taxon>Austropuccinia</taxon>
    </lineage>
</organism>
<reference evidence="1" key="1">
    <citation type="submission" date="2021-03" db="EMBL/GenBank/DDBJ databases">
        <title>Draft genome sequence of rust myrtle Austropuccinia psidii MF-1, a brazilian biotype.</title>
        <authorList>
            <person name="Quecine M.C."/>
            <person name="Pachon D.M.R."/>
            <person name="Bonatelli M.L."/>
            <person name="Correr F.H."/>
            <person name="Franceschini L.M."/>
            <person name="Leite T.F."/>
            <person name="Margarido G.R.A."/>
            <person name="Almeida C.A."/>
            <person name="Ferrarezi J.A."/>
            <person name="Labate C.A."/>
        </authorList>
    </citation>
    <scope>NUCLEOTIDE SEQUENCE</scope>
    <source>
        <strain evidence="1">MF-1</strain>
    </source>
</reference>
<proteinExistence type="predicted"/>
<evidence type="ECO:0000313" key="1">
    <source>
        <dbReference type="EMBL" id="MBW0500149.1"/>
    </source>
</evidence>